<gene>
    <name evidence="2" type="ORF">OQ273_02730</name>
</gene>
<organism evidence="2 3">
    <name type="scientific">Hoeflea prorocentri</name>
    <dbReference type="NCBI Taxonomy" id="1922333"/>
    <lineage>
        <taxon>Bacteria</taxon>
        <taxon>Pseudomonadati</taxon>
        <taxon>Pseudomonadota</taxon>
        <taxon>Alphaproteobacteria</taxon>
        <taxon>Hyphomicrobiales</taxon>
        <taxon>Rhizobiaceae</taxon>
        <taxon>Hoeflea</taxon>
    </lineage>
</organism>
<dbReference type="EMBL" id="JAPJZI010000001">
    <property type="protein sequence ID" value="MDA5397478.1"/>
    <property type="molecule type" value="Genomic_DNA"/>
</dbReference>
<comment type="caution">
    <text evidence="2">The sequence shown here is derived from an EMBL/GenBank/DDBJ whole genome shotgun (WGS) entry which is preliminary data.</text>
</comment>
<protein>
    <submittedName>
        <fullName evidence="2">Hemin-degrading factor</fullName>
    </submittedName>
</protein>
<reference evidence="2" key="1">
    <citation type="submission" date="2022-11" db="EMBL/GenBank/DDBJ databases">
        <title>Draft genome sequence of Hoeflea poritis E7-10 and Hoeflea prorocentri PM5-8, separated from scleractinian coral Porites lutea and marine dinoflagellate.</title>
        <authorList>
            <person name="Zhang G."/>
            <person name="Wei Q."/>
            <person name="Cai L."/>
        </authorList>
    </citation>
    <scope>NUCLEOTIDE SEQUENCE</scope>
    <source>
        <strain evidence="2">PM5-8</strain>
    </source>
</reference>
<dbReference type="AlphaFoldDB" id="A0A9X3ZG91"/>
<evidence type="ECO:0000313" key="2">
    <source>
        <dbReference type="EMBL" id="MDA5397478.1"/>
    </source>
</evidence>
<keyword evidence="3" id="KW-1185">Reference proteome</keyword>
<dbReference type="Pfam" id="PF05171">
    <property type="entry name" value="HemS"/>
    <property type="match status" value="2"/>
</dbReference>
<sequence>MAQMTTADSGPESIRQACLDNPKMRERDLALKLGVSEADIIASWCGQRSTRLEMRINNILNGLESLGEVMALTRNESAVHEKIGVYDGVRTSDRGAIVLGEDIDLRIKGAAWVHGFAVEKHAAENTTRSLQFFDAYGDAVHKIHLRPNSDLKAFNRLVAQLKGDDQNEVLRIKPRPQTGSRPRVVHDADLADMRNRWAAMKDVHQFAGILRRLNLTRHQAVSAIDDEFAWQLHKSALLAALNICVTEDIPIMCFVASPGVVQIHSGPIHQIKQMGPWLNILDPGFHLHLRADHIDELWAVRKPNKDGHVTSLEAYNGNGDLIIQFFGVRREGADERNDWRLVMENLPKRAVDPSAISNAVA</sequence>
<dbReference type="InterPro" id="IPR007845">
    <property type="entry name" value="HemS/ChuX_dom"/>
</dbReference>
<evidence type="ECO:0000259" key="1">
    <source>
        <dbReference type="Pfam" id="PF05171"/>
    </source>
</evidence>
<dbReference type="CDD" id="cd16830">
    <property type="entry name" value="HemS-like_N"/>
    <property type="match status" value="1"/>
</dbReference>
<name>A0A9X3ZG91_9HYPH</name>
<dbReference type="Proteomes" id="UP001151234">
    <property type="component" value="Unassembled WGS sequence"/>
</dbReference>
<dbReference type="InterPro" id="IPR053733">
    <property type="entry name" value="Heme_Transport_Util_sf"/>
</dbReference>
<dbReference type="Gene3D" id="3.40.1570.10">
    <property type="entry name" value="HemS/ChuS/ChuX like domains"/>
    <property type="match status" value="2"/>
</dbReference>
<feature type="domain" description="Haemin-degrading HemS/ChuX" evidence="1">
    <location>
        <begin position="215"/>
        <end position="346"/>
    </location>
</feature>
<dbReference type="CDD" id="cd16831">
    <property type="entry name" value="HemS-like_C"/>
    <property type="match status" value="1"/>
</dbReference>
<dbReference type="SUPFAM" id="SSF144064">
    <property type="entry name" value="Heme iron utilization protein-like"/>
    <property type="match status" value="1"/>
</dbReference>
<dbReference type="RefSeq" id="WP_267988939.1">
    <property type="nucleotide sequence ID" value="NZ_JAPJZI010000001.1"/>
</dbReference>
<evidence type="ECO:0000313" key="3">
    <source>
        <dbReference type="Proteomes" id="UP001151234"/>
    </source>
</evidence>
<accession>A0A9X3ZG91</accession>
<proteinExistence type="predicted"/>
<feature type="domain" description="Haemin-degrading HemS/ChuX" evidence="1">
    <location>
        <begin position="34"/>
        <end position="161"/>
    </location>
</feature>
<dbReference type="GO" id="GO:0006826">
    <property type="term" value="P:iron ion transport"/>
    <property type="evidence" value="ECO:0007669"/>
    <property type="project" value="InterPro"/>
</dbReference>